<sequence>FITMRTNPDAATQNRRLKFTQNQKKEDSKTSTSVTSVNQANTSRLDGLQSDNHRLRMRITE</sequence>
<reference evidence="3 4" key="1">
    <citation type="submission" date="2024-05" db="EMBL/GenBank/DDBJ databases">
        <title>Genome sequencing and assembly of Indian major carp, Cirrhinus mrigala (Hamilton, 1822).</title>
        <authorList>
            <person name="Mohindra V."/>
            <person name="Chowdhury L.M."/>
            <person name="Lal K."/>
            <person name="Jena J.K."/>
        </authorList>
    </citation>
    <scope>NUCLEOTIDE SEQUENCE [LARGE SCALE GENOMIC DNA]</scope>
    <source>
        <strain evidence="3">CM1030</strain>
        <tissue evidence="3">Blood</tissue>
    </source>
</reference>
<dbReference type="Proteomes" id="UP001529510">
    <property type="component" value="Unassembled WGS sequence"/>
</dbReference>
<organism evidence="3 4">
    <name type="scientific">Cirrhinus mrigala</name>
    <name type="common">Mrigala</name>
    <dbReference type="NCBI Taxonomy" id="683832"/>
    <lineage>
        <taxon>Eukaryota</taxon>
        <taxon>Metazoa</taxon>
        <taxon>Chordata</taxon>
        <taxon>Craniata</taxon>
        <taxon>Vertebrata</taxon>
        <taxon>Euteleostomi</taxon>
        <taxon>Actinopterygii</taxon>
        <taxon>Neopterygii</taxon>
        <taxon>Teleostei</taxon>
        <taxon>Ostariophysi</taxon>
        <taxon>Cypriniformes</taxon>
        <taxon>Cyprinidae</taxon>
        <taxon>Labeoninae</taxon>
        <taxon>Labeonini</taxon>
        <taxon>Cirrhinus</taxon>
    </lineage>
</organism>
<evidence type="ECO:0000313" key="3">
    <source>
        <dbReference type="EMBL" id="KAL0166121.1"/>
    </source>
</evidence>
<dbReference type="PRINTS" id="PR01178">
    <property type="entry name" value="GABAB2RECPTR"/>
</dbReference>
<dbReference type="Pfam" id="PF18455">
    <property type="entry name" value="GBR2_CC"/>
    <property type="match status" value="1"/>
</dbReference>
<comment type="caution">
    <text evidence="3">The sequence shown here is derived from an EMBL/GenBank/DDBJ whole genome shotgun (WGS) entry which is preliminary data.</text>
</comment>
<feature type="compositionally biased region" description="Polar residues" evidence="1">
    <location>
        <begin position="30"/>
        <end position="44"/>
    </location>
</feature>
<feature type="non-terminal residue" evidence="3">
    <location>
        <position position="61"/>
    </location>
</feature>
<keyword evidence="4" id="KW-1185">Reference proteome</keyword>
<evidence type="ECO:0000313" key="4">
    <source>
        <dbReference type="Proteomes" id="UP001529510"/>
    </source>
</evidence>
<dbReference type="EMBL" id="JAMKFB020000019">
    <property type="protein sequence ID" value="KAL0166121.1"/>
    <property type="molecule type" value="Genomic_DNA"/>
</dbReference>
<feature type="domain" description="Gamma-aminobutyric acid type B receptor subunit 2 coiled-coil" evidence="2">
    <location>
        <begin position="36"/>
        <end position="61"/>
    </location>
</feature>
<evidence type="ECO:0000259" key="2">
    <source>
        <dbReference type="Pfam" id="PF18455"/>
    </source>
</evidence>
<feature type="compositionally biased region" description="Basic and acidic residues" evidence="1">
    <location>
        <begin position="51"/>
        <end position="61"/>
    </location>
</feature>
<gene>
    <name evidence="3" type="ORF">M9458_037965</name>
</gene>
<feature type="compositionally biased region" description="Polar residues" evidence="1">
    <location>
        <begin position="1"/>
        <end position="22"/>
    </location>
</feature>
<protein>
    <recommendedName>
        <fullName evidence="2">Gamma-aminobutyric acid type B receptor subunit 2 coiled-coil domain-containing protein</fullName>
    </recommendedName>
</protein>
<dbReference type="InterPro" id="IPR041689">
    <property type="entry name" value="GBR2_CC"/>
</dbReference>
<feature type="region of interest" description="Disordered" evidence="1">
    <location>
        <begin position="1"/>
        <end position="61"/>
    </location>
</feature>
<accession>A0ABD0NXV6</accession>
<name>A0ABD0NXV6_CIRMR</name>
<proteinExistence type="predicted"/>
<evidence type="ECO:0000256" key="1">
    <source>
        <dbReference type="SAM" id="MobiDB-lite"/>
    </source>
</evidence>
<feature type="non-terminal residue" evidence="3">
    <location>
        <position position="1"/>
    </location>
</feature>
<dbReference type="InterPro" id="IPR002457">
    <property type="entry name" value="GPCR_3_GABA_rcpt_B2"/>
</dbReference>
<dbReference type="AlphaFoldDB" id="A0ABD0NXV6"/>